<organism evidence="2 3">
    <name type="scientific">Algoriphagus ornithinivorans</name>
    <dbReference type="NCBI Taxonomy" id="226506"/>
    <lineage>
        <taxon>Bacteria</taxon>
        <taxon>Pseudomonadati</taxon>
        <taxon>Bacteroidota</taxon>
        <taxon>Cytophagia</taxon>
        <taxon>Cytophagales</taxon>
        <taxon>Cyclobacteriaceae</taxon>
        <taxon>Algoriphagus</taxon>
    </lineage>
</organism>
<dbReference type="EMBL" id="FOVW01000015">
    <property type="protein sequence ID" value="SFO79058.1"/>
    <property type="molecule type" value="Genomic_DNA"/>
</dbReference>
<accession>A0A1I5K246</accession>
<reference evidence="3" key="1">
    <citation type="submission" date="2016-10" db="EMBL/GenBank/DDBJ databases">
        <authorList>
            <person name="Varghese N."/>
            <person name="Submissions S."/>
        </authorList>
    </citation>
    <scope>NUCLEOTIDE SEQUENCE [LARGE SCALE GENOMIC DNA]</scope>
    <source>
        <strain evidence="3">DSM 15282</strain>
    </source>
</reference>
<name>A0A1I5K246_9BACT</name>
<evidence type="ECO:0000313" key="3">
    <source>
        <dbReference type="Proteomes" id="UP000199564"/>
    </source>
</evidence>
<keyword evidence="1" id="KW-1133">Transmembrane helix</keyword>
<proteinExistence type="predicted"/>
<keyword evidence="1" id="KW-0812">Transmembrane</keyword>
<evidence type="ECO:0000313" key="2">
    <source>
        <dbReference type="EMBL" id="SFO79058.1"/>
    </source>
</evidence>
<keyword evidence="3" id="KW-1185">Reference proteome</keyword>
<evidence type="ECO:0000256" key="1">
    <source>
        <dbReference type="SAM" id="Phobius"/>
    </source>
</evidence>
<dbReference type="STRING" id="226506.SAMN04488519_11521"/>
<protein>
    <submittedName>
        <fullName evidence="2">Uncharacterized protein</fullName>
    </submittedName>
</protein>
<dbReference type="RefSeq" id="WP_091655688.1">
    <property type="nucleotide sequence ID" value="NZ_FOVW01000015.1"/>
</dbReference>
<gene>
    <name evidence="2" type="ORF">SAMN04488519_11521</name>
</gene>
<keyword evidence="1" id="KW-0472">Membrane</keyword>
<feature type="transmembrane region" description="Helical" evidence="1">
    <location>
        <begin position="21"/>
        <end position="44"/>
    </location>
</feature>
<sequence>MIKSFKEKISKHPLRKKVLRVLMIVFLALIFLEFLIYFGSNLLLVNWTRTKLNEATGGVYEVDFNRLNFSLLRRGVFLNGIIMRPVSLENAGEDQVLFDFTLDELALKNIWYDWSEKVFIIGNIKLDNPNLSLELSESTISNAKERDSLKVSQVKRLENEIKKSIQRIPFGGIFINRVEIDHADLFFLNFLSQKSINAKNTRLIIEDIDWTSSEEWKTPFNAKGFEFDLDQVEFLLPDGIHTIYADEVFVTSLENQIQIEKFQLRSDKTIESFAYYDMDLDQLRVGNVELNKAFMESDLEIDEIILNSPDFKVIRSDNPKKNQNQNGDLNDLITGLLKSFYVKELSINKGKFLTYHLEDSLENRIEVSDLNFKMVKFYLGDDQSRKDNQFFHGEDASMELGDLTLYLSDQVHLIKGKKVMASSFLDRIQVKGFEIKPRDSTILIKRPHQLIDIRLNELLFSEANLKKLYNQGVLDVEKLEIISPKVQVTDLEADSGIEERKGRGASLLMGYLNELNIGEFDLRQGEVQFQNQSGIRSDDIGFDQFSLFLENVRFSPDTAMQLRDILLADEMILSLDKYKLKLRDNLHIFSADKIIIDSKKSLIDVQNFSLKPESRANIQSVLDTYKKTVAVDLKVPSFRVEGVDIKKALLDQELYIKQILVPRPELTYTKYRDRSQKREANQLDSAEGIRELLESYFAKVSIDSVSFQEGKFNFSDLSGKREISFVEEDLSLTLKGFYMDNLGNYDESKTFFSDEIILNLADYSFSLARGDYDVTTSNLVFNTKNRTLVIDTLRLMPGDNLRSKLSLSLILPKVSFEGIDLEDFLFDNRLDLDKLNVVGSTISLEINPAIESKNSPINPRVRRSLDFIKVGEISALNSDFRLNYIQGQTDLQSIQTSFDITVADFYLDEQANREMDLSGLFKQISIGINDFSFALPDSVHSVRLSNLTFDTEQDETILSGIEILPLKPLSLTNGPVFQGKIQEIGLRNNELEQIQESGIFDLTQLRILKPDFKIFLDSISTQIKNENFKEFKVKDGLVNSIMLQNINLNQGNFEFFSKSKNPLNGLAFKDVDLSLKKLNLDLLNLEENISPELLFKKQLEFSLKDYNYYLPDSMELFSIGSFSYAGANLVFEKVRFRPAMGRYNYLRKKGFQTDAIDLFLDRIEVGGLNFERIFANQGYQAKKLNLDGMRLDVFRDKRLPSRPNAYKPMPQDLLRNASIRALVDSIQLRNGLIRYQEFTPGAQLPGQVSFHNMNASIVPFAMSLEGEKHPIDSFQVIATTDLMGEGKVEMNSTYYFSAGSPINLSFKMGEMPLEYVNDILSKGAFVKARSGKVNSADWYFKLTDEEAIGKMTFLYEGLKVDLLDSLTLEKGTGKVAFESFLANTLIKNNNPRRLLGNIVSSDIYFKRDKTKFIFNTWWKATLTGLKGSMGLGQPQMPVRRKEEEE</sequence>
<dbReference type="Proteomes" id="UP000199564">
    <property type="component" value="Unassembled WGS sequence"/>
</dbReference>